<dbReference type="PANTHER" id="PTHR11659">
    <property type="entry name" value="GLUTAMYL-TRNA GLN AMIDOTRANSFERASE SUBUNIT B MITOCHONDRIAL AND PROKARYOTIC PET112-RELATED"/>
    <property type="match status" value="1"/>
</dbReference>
<keyword evidence="13" id="KW-0808">Transferase</keyword>
<feature type="domain" description="Asn/Gln amidotransferase" evidence="12">
    <location>
        <begin position="339"/>
        <end position="492"/>
    </location>
</feature>
<comment type="subunit">
    <text evidence="2 11">Heterotrimer of A, B and C subunits.</text>
</comment>
<evidence type="ECO:0000256" key="6">
    <source>
        <dbReference type="ARBA" id="ARBA00022840"/>
    </source>
</evidence>
<keyword evidence="14" id="KW-1185">Reference proteome</keyword>
<dbReference type="HAMAP" id="MF_00121">
    <property type="entry name" value="GatB"/>
    <property type="match status" value="1"/>
</dbReference>
<keyword evidence="5 11" id="KW-0547">Nucleotide-binding</keyword>
<dbReference type="HOGENOM" id="CLU_019240_0_0_5"/>
<dbReference type="STRING" id="91604.ID47_03740"/>
<dbReference type="Pfam" id="PF02934">
    <property type="entry name" value="GatB_N"/>
    <property type="match status" value="1"/>
</dbReference>
<evidence type="ECO:0000259" key="12">
    <source>
        <dbReference type="SMART" id="SM00845"/>
    </source>
</evidence>
<dbReference type="PANTHER" id="PTHR11659:SF0">
    <property type="entry name" value="GLUTAMYL-TRNA(GLN) AMIDOTRANSFERASE SUBUNIT B, MITOCHONDRIAL"/>
    <property type="match status" value="1"/>
</dbReference>
<evidence type="ECO:0000256" key="9">
    <source>
        <dbReference type="ARBA" id="ARBA00047380"/>
    </source>
</evidence>
<dbReference type="Pfam" id="PF02637">
    <property type="entry name" value="GatB_Yqey"/>
    <property type="match status" value="1"/>
</dbReference>
<evidence type="ECO:0000256" key="7">
    <source>
        <dbReference type="ARBA" id="ARBA00022917"/>
    </source>
</evidence>
<dbReference type="SUPFAM" id="SSF89095">
    <property type="entry name" value="GatB/YqeY motif"/>
    <property type="match status" value="1"/>
</dbReference>
<dbReference type="InterPro" id="IPR006075">
    <property type="entry name" value="Asn/Gln-tRNA_Trfase_suB/E_cat"/>
</dbReference>
<dbReference type="InterPro" id="IPR004413">
    <property type="entry name" value="GatB"/>
</dbReference>
<dbReference type="InterPro" id="IPR017959">
    <property type="entry name" value="Asn/Gln-tRNA_amidoTrfase_suB/E"/>
</dbReference>
<dbReference type="Gene3D" id="1.10.150.380">
    <property type="entry name" value="GatB domain, N-terminal subdomain"/>
    <property type="match status" value="1"/>
</dbReference>
<comment type="similarity">
    <text evidence="1 11">Belongs to the GatB/GatE family. GatB subfamily.</text>
</comment>
<evidence type="ECO:0000256" key="5">
    <source>
        <dbReference type="ARBA" id="ARBA00022741"/>
    </source>
</evidence>
<dbReference type="InterPro" id="IPR023168">
    <property type="entry name" value="GatB_Yqey_C_2"/>
</dbReference>
<evidence type="ECO:0000256" key="1">
    <source>
        <dbReference type="ARBA" id="ARBA00005306"/>
    </source>
</evidence>
<dbReference type="EC" id="6.3.5.-" evidence="11"/>
<sequence>MSENKNLIQGRTGLWEVVIGLEVHAQVNSKAKLFDGCSTDFGADPNTQVGFFTAAMPGMLPVINHLCVDQAIKTGLGLNAVINKFSVFDRKNYFYADLPCGYQISQFTRPIVSGGYLDIDLEDGESKRINITRLHLEMDAGKSIHDLHPTKTYIDLNRSGIALMEIVSEPEMRSSAQAMAYVKKLRSILRYMGTCDGNMEQGSMRVDANISLRRPGQPFGTRAEIKNVNSIRFLGQAIEFEIARQLDILEDGGEIVQETRLFDPGKGETRSMRSKEDAHDYRYFPDPDLLPLRLTDERINAIHATMPELPDAKRQRLMAEFGLPLYDATVIVSERETADYYERAVAALTAKDKVQGAKQIANWLMGDVFAAMNRDNKTVETMPLEAKNLAGMIDLILDNTISGKIAKDVFLKMWESGKAPAALVEELGLKQITDASVIEQAVDEILTQHADKVADYKAGKETLFGFFVGQVMKATQGKANPGMVNDLIKKKLS</sequence>
<dbReference type="Proteomes" id="UP000028926">
    <property type="component" value="Chromosome"/>
</dbReference>
<dbReference type="FunFam" id="1.10.10.410:FF:000001">
    <property type="entry name" value="Aspartyl/glutamyl-tRNA(Asn/Gln) amidotransferase subunit B"/>
    <property type="match status" value="1"/>
</dbReference>
<dbReference type="RefSeq" id="WP_038463933.1">
    <property type="nucleotide sequence ID" value="NZ_CP008941.1"/>
</dbReference>
<dbReference type="InterPro" id="IPR018027">
    <property type="entry name" value="Asn/Gln_amidotransferase"/>
</dbReference>
<dbReference type="InterPro" id="IPR003789">
    <property type="entry name" value="Asn/Gln_tRNA_amidoTrase-B-like"/>
</dbReference>
<evidence type="ECO:0000313" key="14">
    <source>
        <dbReference type="Proteomes" id="UP000028926"/>
    </source>
</evidence>
<comment type="function">
    <text evidence="8 11">Allows the formation of correctly charged Asn-tRNA(Asn) or Gln-tRNA(Gln) through the transamidation of misacylated Asp-tRNA(Asn) or Glu-tRNA(Gln) in organisms which lack either or both of asparaginyl-tRNA or glutaminyl-tRNA synthetases. The reaction takes place in the presence of glutamine and ATP through an activated phospho-Asp-tRNA(Asn) or phospho-Glu-tRNA(Gln).</text>
</comment>
<dbReference type="GO" id="GO:0050566">
    <property type="term" value="F:asparaginyl-tRNA synthase (glutamine-hydrolyzing) activity"/>
    <property type="evidence" value="ECO:0007669"/>
    <property type="project" value="RHEA"/>
</dbReference>
<evidence type="ECO:0000313" key="13">
    <source>
        <dbReference type="EMBL" id="AIK96045.1"/>
    </source>
</evidence>
<name>A0A077AZ73_9PROT</name>
<dbReference type="PROSITE" id="PS01234">
    <property type="entry name" value="GATB"/>
    <property type="match status" value="1"/>
</dbReference>
<dbReference type="EMBL" id="CP008941">
    <property type="protein sequence ID" value="AIK96045.1"/>
    <property type="molecule type" value="Genomic_DNA"/>
</dbReference>
<dbReference type="GO" id="GO:0005524">
    <property type="term" value="F:ATP binding"/>
    <property type="evidence" value="ECO:0007669"/>
    <property type="project" value="UniProtKB-KW"/>
</dbReference>
<dbReference type="NCBIfam" id="NF004012">
    <property type="entry name" value="PRK05477.1-2"/>
    <property type="match status" value="1"/>
</dbReference>
<evidence type="ECO:0000256" key="3">
    <source>
        <dbReference type="ARBA" id="ARBA00016923"/>
    </source>
</evidence>
<comment type="catalytic activity">
    <reaction evidence="10 11">
        <text>L-glutamyl-tRNA(Gln) + L-glutamine + ATP + H2O = L-glutaminyl-tRNA(Gln) + L-glutamate + ADP + phosphate + H(+)</text>
        <dbReference type="Rhea" id="RHEA:17521"/>
        <dbReference type="Rhea" id="RHEA-COMP:9681"/>
        <dbReference type="Rhea" id="RHEA-COMP:9684"/>
        <dbReference type="ChEBI" id="CHEBI:15377"/>
        <dbReference type="ChEBI" id="CHEBI:15378"/>
        <dbReference type="ChEBI" id="CHEBI:29985"/>
        <dbReference type="ChEBI" id="CHEBI:30616"/>
        <dbReference type="ChEBI" id="CHEBI:43474"/>
        <dbReference type="ChEBI" id="CHEBI:58359"/>
        <dbReference type="ChEBI" id="CHEBI:78520"/>
        <dbReference type="ChEBI" id="CHEBI:78521"/>
        <dbReference type="ChEBI" id="CHEBI:456216"/>
    </reaction>
</comment>
<dbReference type="NCBIfam" id="NF004015">
    <property type="entry name" value="PRK05477.1-5"/>
    <property type="match status" value="1"/>
</dbReference>
<keyword evidence="6 11" id="KW-0067">ATP-binding</keyword>
<dbReference type="OrthoDB" id="9804078at2"/>
<dbReference type="GO" id="GO:0016740">
    <property type="term" value="F:transferase activity"/>
    <property type="evidence" value="ECO:0007669"/>
    <property type="project" value="UniProtKB-KW"/>
</dbReference>
<dbReference type="AlphaFoldDB" id="A0A077AZ73"/>
<dbReference type="GO" id="GO:0070681">
    <property type="term" value="P:glutaminyl-tRNAGln biosynthesis via transamidation"/>
    <property type="evidence" value="ECO:0007669"/>
    <property type="project" value="TreeGrafter"/>
</dbReference>
<dbReference type="eggNOG" id="COG0064">
    <property type="taxonomic scope" value="Bacteria"/>
</dbReference>
<proteinExistence type="inferred from homology"/>
<dbReference type="KEGG" id="paca:ID47_03740"/>
<comment type="catalytic activity">
    <reaction evidence="9 11">
        <text>L-aspartyl-tRNA(Asn) + L-glutamine + ATP + H2O = L-asparaginyl-tRNA(Asn) + L-glutamate + ADP + phosphate + 2 H(+)</text>
        <dbReference type="Rhea" id="RHEA:14513"/>
        <dbReference type="Rhea" id="RHEA-COMP:9674"/>
        <dbReference type="Rhea" id="RHEA-COMP:9677"/>
        <dbReference type="ChEBI" id="CHEBI:15377"/>
        <dbReference type="ChEBI" id="CHEBI:15378"/>
        <dbReference type="ChEBI" id="CHEBI:29985"/>
        <dbReference type="ChEBI" id="CHEBI:30616"/>
        <dbReference type="ChEBI" id="CHEBI:43474"/>
        <dbReference type="ChEBI" id="CHEBI:58359"/>
        <dbReference type="ChEBI" id="CHEBI:78515"/>
        <dbReference type="ChEBI" id="CHEBI:78516"/>
        <dbReference type="ChEBI" id="CHEBI:456216"/>
    </reaction>
</comment>
<protein>
    <recommendedName>
        <fullName evidence="3 11">Aspartyl/glutamyl-tRNA(Asn/Gln) amidotransferase subunit B</fullName>
        <shortName evidence="11">Asp/Glu-ADT subunit B</shortName>
        <ecNumber evidence="11">6.3.5.-</ecNumber>
    </recommendedName>
</protein>
<dbReference type="GO" id="GO:0050567">
    <property type="term" value="F:glutaminyl-tRNA synthase (glutamine-hydrolyzing) activity"/>
    <property type="evidence" value="ECO:0007669"/>
    <property type="project" value="UniProtKB-UniRule"/>
</dbReference>
<dbReference type="InterPro" id="IPR042114">
    <property type="entry name" value="GatB_C_1"/>
</dbReference>
<dbReference type="GO" id="GO:0006412">
    <property type="term" value="P:translation"/>
    <property type="evidence" value="ECO:0007669"/>
    <property type="project" value="UniProtKB-UniRule"/>
</dbReference>
<evidence type="ECO:0000256" key="11">
    <source>
        <dbReference type="HAMAP-Rule" id="MF_00121"/>
    </source>
</evidence>
<organism evidence="13 14">
    <name type="scientific">Candidatus Odyssella acanthamoebae</name>
    <dbReference type="NCBI Taxonomy" id="91604"/>
    <lineage>
        <taxon>Bacteria</taxon>
        <taxon>Pseudomonadati</taxon>
        <taxon>Pseudomonadota</taxon>
        <taxon>Alphaproteobacteria</taxon>
        <taxon>Holosporales</taxon>
        <taxon>Candidatus Paracaedibacteraceae</taxon>
        <taxon>Candidatus Odyssella</taxon>
    </lineage>
</organism>
<dbReference type="NCBIfam" id="NF004014">
    <property type="entry name" value="PRK05477.1-4"/>
    <property type="match status" value="1"/>
</dbReference>
<dbReference type="NCBIfam" id="TIGR00133">
    <property type="entry name" value="gatB"/>
    <property type="match status" value="1"/>
</dbReference>
<dbReference type="InterPro" id="IPR017958">
    <property type="entry name" value="Gln-tRNA_amidoTrfase_suB_CS"/>
</dbReference>
<dbReference type="SUPFAM" id="SSF55931">
    <property type="entry name" value="Glutamine synthetase/guanido kinase"/>
    <property type="match status" value="1"/>
</dbReference>
<keyword evidence="7 11" id="KW-0648">Protein biosynthesis</keyword>
<dbReference type="InterPro" id="IPR014746">
    <property type="entry name" value="Gln_synth/guanido_kin_cat_dom"/>
</dbReference>
<keyword evidence="4 11" id="KW-0436">Ligase</keyword>
<accession>A0A077AZ73</accession>
<evidence type="ECO:0000256" key="2">
    <source>
        <dbReference type="ARBA" id="ARBA00011123"/>
    </source>
</evidence>
<evidence type="ECO:0000256" key="8">
    <source>
        <dbReference type="ARBA" id="ARBA00024799"/>
    </source>
</evidence>
<dbReference type="SMART" id="SM00845">
    <property type="entry name" value="GatB_Yqey"/>
    <property type="match status" value="1"/>
</dbReference>
<gene>
    <name evidence="11 13" type="primary">gatB</name>
    <name evidence="13" type="ORF">ID47_03740</name>
</gene>
<evidence type="ECO:0000256" key="10">
    <source>
        <dbReference type="ARBA" id="ARBA00047913"/>
    </source>
</evidence>
<reference evidence="13 14" key="1">
    <citation type="submission" date="2014-07" db="EMBL/GenBank/DDBJ databases">
        <title>Comparative genomic insights into amoeba endosymbionts belonging to the families of Holosporaceae and Candidatus Midichloriaceae within Rickettsiales.</title>
        <authorList>
            <person name="Wang Z."/>
            <person name="Wu M."/>
        </authorList>
    </citation>
    <scope>NUCLEOTIDE SEQUENCE [LARGE SCALE GENOMIC DNA]</scope>
    <source>
        <strain evidence="13">PRA3</strain>
    </source>
</reference>
<evidence type="ECO:0000256" key="4">
    <source>
        <dbReference type="ARBA" id="ARBA00022598"/>
    </source>
</evidence>
<dbReference type="Gene3D" id="1.10.10.410">
    <property type="match status" value="1"/>
</dbReference>